<proteinExistence type="predicted"/>
<dbReference type="AlphaFoldDB" id="A0A4S2KAV9"/>
<name>A0A4S2KAV9_9HYME</name>
<dbReference type="EMBL" id="QBLH01002879">
    <property type="protein sequence ID" value="TGZ46481.1"/>
    <property type="molecule type" value="Genomic_DNA"/>
</dbReference>
<organism evidence="1 2">
    <name type="scientific">Temnothorax longispinosus</name>
    <dbReference type="NCBI Taxonomy" id="300112"/>
    <lineage>
        <taxon>Eukaryota</taxon>
        <taxon>Metazoa</taxon>
        <taxon>Ecdysozoa</taxon>
        <taxon>Arthropoda</taxon>
        <taxon>Hexapoda</taxon>
        <taxon>Insecta</taxon>
        <taxon>Pterygota</taxon>
        <taxon>Neoptera</taxon>
        <taxon>Endopterygota</taxon>
        <taxon>Hymenoptera</taxon>
        <taxon>Apocrita</taxon>
        <taxon>Aculeata</taxon>
        <taxon>Formicoidea</taxon>
        <taxon>Formicidae</taxon>
        <taxon>Myrmicinae</taxon>
        <taxon>Temnothorax</taxon>
    </lineage>
</organism>
<accession>A0A4S2KAV9</accession>
<evidence type="ECO:0000313" key="2">
    <source>
        <dbReference type="Proteomes" id="UP000310200"/>
    </source>
</evidence>
<protein>
    <submittedName>
        <fullName evidence="1">Uncharacterized protein</fullName>
    </submittedName>
</protein>
<reference evidence="1 2" key="1">
    <citation type="journal article" date="2019" name="Philos. Trans. R. Soc. Lond., B, Biol. Sci.">
        <title>Ant behaviour and brain gene expression of defending hosts depend on the ecological success of the intruding social parasite.</title>
        <authorList>
            <person name="Kaur R."/>
            <person name="Stoldt M."/>
            <person name="Jongepier E."/>
            <person name="Feldmeyer B."/>
            <person name="Menzel F."/>
            <person name="Bornberg-Bauer E."/>
            <person name="Foitzik S."/>
        </authorList>
    </citation>
    <scope>NUCLEOTIDE SEQUENCE [LARGE SCALE GENOMIC DNA]</scope>
    <source>
        <tissue evidence="1">Whole body</tissue>
    </source>
</reference>
<comment type="caution">
    <text evidence="1">The sequence shown here is derived from an EMBL/GenBank/DDBJ whole genome shotgun (WGS) entry which is preliminary data.</text>
</comment>
<gene>
    <name evidence="1" type="ORF">DBV15_08912</name>
</gene>
<evidence type="ECO:0000313" key="1">
    <source>
        <dbReference type="EMBL" id="TGZ46481.1"/>
    </source>
</evidence>
<dbReference type="Proteomes" id="UP000310200">
    <property type="component" value="Unassembled WGS sequence"/>
</dbReference>
<keyword evidence="2" id="KW-1185">Reference proteome</keyword>
<sequence length="119" mass="13855">MGAFSRDREMWRSPHPEALRFVAKETNGIRKWEQFLNLKNVTDPCGQYVSRIYDETGCARPKDKRRKSEKQISIMRTSFSTIKAKLEEMCIRDSDYAYLILYDQGETGGGNRGGGWFEF</sequence>